<dbReference type="EMBL" id="LAZR01058797">
    <property type="protein sequence ID" value="KKK69143.1"/>
    <property type="molecule type" value="Genomic_DNA"/>
</dbReference>
<evidence type="ECO:0000313" key="1">
    <source>
        <dbReference type="EMBL" id="KKK69143.1"/>
    </source>
</evidence>
<reference evidence="1" key="1">
    <citation type="journal article" date="2015" name="Nature">
        <title>Complex archaea that bridge the gap between prokaryotes and eukaryotes.</title>
        <authorList>
            <person name="Spang A."/>
            <person name="Saw J.H."/>
            <person name="Jorgensen S.L."/>
            <person name="Zaremba-Niedzwiedzka K."/>
            <person name="Martijn J."/>
            <person name="Lind A.E."/>
            <person name="van Eijk R."/>
            <person name="Schleper C."/>
            <person name="Guy L."/>
            <person name="Ettema T.J."/>
        </authorList>
    </citation>
    <scope>NUCLEOTIDE SEQUENCE</scope>
</reference>
<gene>
    <name evidence="1" type="ORF">LCGC14_2937010</name>
</gene>
<protein>
    <submittedName>
        <fullName evidence="1">Uncharacterized protein</fullName>
    </submittedName>
</protein>
<name>A0A0F8XJS1_9ZZZZ</name>
<sequence>ITDLAGRKARIAEDGKWYEHKMFFELADEDKVQVRLEKIAALVAGKSIATLKSNGTGIQLVLEDNTRLGITYSKDGAGIDFSVIDTDGTKVL</sequence>
<accession>A0A0F8XJS1</accession>
<organism evidence="1">
    <name type="scientific">marine sediment metagenome</name>
    <dbReference type="NCBI Taxonomy" id="412755"/>
    <lineage>
        <taxon>unclassified sequences</taxon>
        <taxon>metagenomes</taxon>
        <taxon>ecological metagenomes</taxon>
    </lineage>
</organism>
<feature type="non-terminal residue" evidence="1">
    <location>
        <position position="1"/>
    </location>
</feature>
<dbReference type="AlphaFoldDB" id="A0A0F8XJS1"/>
<comment type="caution">
    <text evidence="1">The sequence shown here is derived from an EMBL/GenBank/DDBJ whole genome shotgun (WGS) entry which is preliminary data.</text>
</comment>
<proteinExistence type="predicted"/>